<protein>
    <submittedName>
        <fullName evidence="10">Uncharacterized protein</fullName>
    </submittedName>
</protein>
<evidence type="ECO:0000256" key="7">
    <source>
        <dbReference type="ARBA" id="ARBA00062314"/>
    </source>
</evidence>
<dbReference type="InterPro" id="IPR017930">
    <property type="entry name" value="Myb_dom"/>
</dbReference>
<feature type="domain" description="Myb-like" evidence="8">
    <location>
        <begin position="11"/>
        <end position="63"/>
    </location>
</feature>
<evidence type="ECO:0000259" key="8">
    <source>
        <dbReference type="PROSITE" id="PS50090"/>
    </source>
</evidence>
<dbReference type="GO" id="GO:0051707">
    <property type="term" value="P:response to other organism"/>
    <property type="evidence" value="ECO:0007669"/>
    <property type="project" value="UniProtKB-ARBA"/>
</dbReference>
<evidence type="ECO:0000256" key="5">
    <source>
        <dbReference type="ARBA" id="ARBA00023163"/>
    </source>
</evidence>
<comment type="subcellular location">
    <subcellularLocation>
        <location evidence="1">Nucleus</location>
    </subcellularLocation>
</comment>
<dbReference type="CDD" id="cd00167">
    <property type="entry name" value="SANT"/>
    <property type="match status" value="2"/>
</dbReference>
<dbReference type="PROSITE" id="PS50090">
    <property type="entry name" value="MYB_LIKE"/>
    <property type="match status" value="2"/>
</dbReference>
<dbReference type="FunFam" id="1.10.10.60:FF:000001">
    <property type="entry name" value="MYB-related transcription factor"/>
    <property type="match status" value="1"/>
</dbReference>
<evidence type="ECO:0000256" key="2">
    <source>
        <dbReference type="ARBA" id="ARBA00022737"/>
    </source>
</evidence>
<reference evidence="10" key="1">
    <citation type="submission" date="2023-10" db="EMBL/GenBank/DDBJ databases">
        <title>Chromosome-level genome of the transformable northern wattle, Acacia crassicarpa.</title>
        <authorList>
            <person name="Massaro I."/>
            <person name="Sinha N.R."/>
            <person name="Poethig S."/>
            <person name="Leichty A.R."/>
        </authorList>
    </citation>
    <scope>NUCLEOTIDE SEQUENCE</scope>
    <source>
        <strain evidence="10">Acra3RX</strain>
        <tissue evidence="10">Leaf</tissue>
    </source>
</reference>
<keyword evidence="2" id="KW-0677">Repeat</keyword>
<organism evidence="10 11">
    <name type="scientific">Acacia crassicarpa</name>
    <name type="common">northern wattle</name>
    <dbReference type="NCBI Taxonomy" id="499986"/>
    <lineage>
        <taxon>Eukaryota</taxon>
        <taxon>Viridiplantae</taxon>
        <taxon>Streptophyta</taxon>
        <taxon>Embryophyta</taxon>
        <taxon>Tracheophyta</taxon>
        <taxon>Spermatophyta</taxon>
        <taxon>Magnoliopsida</taxon>
        <taxon>eudicotyledons</taxon>
        <taxon>Gunneridae</taxon>
        <taxon>Pentapetalae</taxon>
        <taxon>rosids</taxon>
        <taxon>fabids</taxon>
        <taxon>Fabales</taxon>
        <taxon>Fabaceae</taxon>
        <taxon>Caesalpinioideae</taxon>
        <taxon>mimosoid clade</taxon>
        <taxon>Acacieae</taxon>
        <taxon>Acacia</taxon>
    </lineage>
</organism>
<dbReference type="EMBL" id="JAWXYG010000010">
    <property type="protein sequence ID" value="KAK4261067.1"/>
    <property type="molecule type" value="Genomic_DNA"/>
</dbReference>
<evidence type="ECO:0000256" key="1">
    <source>
        <dbReference type="ARBA" id="ARBA00004123"/>
    </source>
</evidence>
<keyword evidence="5" id="KW-0804">Transcription</keyword>
<feature type="domain" description="HTH myb-type" evidence="9">
    <location>
        <begin position="64"/>
        <end position="118"/>
    </location>
</feature>
<dbReference type="GO" id="GO:0005634">
    <property type="term" value="C:nucleus"/>
    <property type="evidence" value="ECO:0007669"/>
    <property type="project" value="UniProtKB-SubCell"/>
</dbReference>
<feature type="domain" description="HTH myb-type" evidence="9">
    <location>
        <begin position="11"/>
        <end position="63"/>
    </location>
</feature>
<dbReference type="FunFam" id="1.10.10.60:FF:000394">
    <property type="entry name" value="MYB transcription factor"/>
    <property type="match status" value="1"/>
</dbReference>
<evidence type="ECO:0000256" key="4">
    <source>
        <dbReference type="ARBA" id="ARBA00023125"/>
    </source>
</evidence>
<proteinExistence type="predicted"/>
<dbReference type="InterPro" id="IPR001005">
    <property type="entry name" value="SANT/Myb"/>
</dbReference>
<comment type="caution">
    <text evidence="10">The sequence shown here is derived from an EMBL/GenBank/DDBJ whole genome shotgun (WGS) entry which is preliminary data.</text>
</comment>
<keyword evidence="4" id="KW-0238">DNA-binding</keyword>
<dbReference type="PROSITE" id="PS51294">
    <property type="entry name" value="HTH_MYB"/>
    <property type="match status" value="2"/>
</dbReference>
<evidence type="ECO:0000313" key="11">
    <source>
        <dbReference type="Proteomes" id="UP001293593"/>
    </source>
</evidence>
<dbReference type="Gene3D" id="1.10.10.60">
    <property type="entry name" value="Homeodomain-like"/>
    <property type="match status" value="2"/>
</dbReference>
<feature type="domain" description="Myb-like" evidence="8">
    <location>
        <begin position="64"/>
        <end position="114"/>
    </location>
</feature>
<gene>
    <name evidence="10" type="ORF">QN277_004118</name>
</gene>
<keyword evidence="6" id="KW-0539">Nucleus</keyword>
<dbReference type="GO" id="GO:0080090">
    <property type="term" value="P:regulation of primary metabolic process"/>
    <property type="evidence" value="ECO:0007669"/>
    <property type="project" value="UniProtKB-ARBA"/>
</dbReference>
<dbReference type="Proteomes" id="UP001293593">
    <property type="component" value="Unassembled WGS sequence"/>
</dbReference>
<evidence type="ECO:0000256" key="6">
    <source>
        <dbReference type="ARBA" id="ARBA00023242"/>
    </source>
</evidence>
<dbReference type="SUPFAM" id="SSF46689">
    <property type="entry name" value="Homeodomain-like"/>
    <property type="match status" value="1"/>
</dbReference>
<dbReference type="SMART" id="SM00717">
    <property type="entry name" value="SANT"/>
    <property type="match status" value="2"/>
</dbReference>
<keyword evidence="11" id="KW-1185">Reference proteome</keyword>
<name>A0AAE1MBH8_9FABA</name>
<dbReference type="PANTHER" id="PTHR10641">
    <property type="entry name" value="MYB FAMILY TRANSCRIPTION FACTOR"/>
    <property type="match status" value="1"/>
</dbReference>
<evidence type="ECO:0000256" key="3">
    <source>
        <dbReference type="ARBA" id="ARBA00023015"/>
    </source>
</evidence>
<dbReference type="InterPro" id="IPR009057">
    <property type="entry name" value="Homeodomain-like_sf"/>
</dbReference>
<accession>A0AAE1MBH8</accession>
<keyword evidence="3" id="KW-0805">Transcription regulation</keyword>
<dbReference type="PANTHER" id="PTHR10641:SF586">
    <property type="entry name" value="TRANSCRIPTION FACTOR MYB16"/>
    <property type="match status" value="1"/>
</dbReference>
<dbReference type="InterPro" id="IPR015495">
    <property type="entry name" value="Myb_TF_plants"/>
</dbReference>
<sequence>MVKSSSCCEEKLGLKKGPWTPEEDQKLVSSIQLHGHRSWSSLPAKAGLRRCGKSCRLRWINYLRPDIKRGNFSLREDQTIVQLHALLGNRWSVIARHLPQRTDNEIKNHWNTHLKKGLIRKGINPTTHKPLNDAANLIHMAQWETARLEAEARQVKEYSKLQLQNQLGSSSSSSSSQPSLTRLVLNKIAPRSLPPACLDVLKVWQNSWSSTSADHSTPKMHSMYAMMLATDDLESPASTLSFPDNVPSNSKCPNSNFWLMNKSSLSSTTTITPVSNDNGIMEGARNVEPCGNKEQSRGDDDIMVAMGALFPSVRQYYEANEMSPQQNLGESSIGVDWEAILDDLVNGWPQSTAFPVV</sequence>
<evidence type="ECO:0000313" key="10">
    <source>
        <dbReference type="EMBL" id="KAK4261067.1"/>
    </source>
</evidence>
<evidence type="ECO:0000259" key="9">
    <source>
        <dbReference type="PROSITE" id="PS51294"/>
    </source>
</evidence>
<comment type="subunit">
    <text evidence="7">Can form complexes with MYC2, MYC3 or MYC4.</text>
</comment>
<dbReference type="Pfam" id="PF00249">
    <property type="entry name" value="Myb_DNA-binding"/>
    <property type="match status" value="2"/>
</dbReference>
<dbReference type="GO" id="GO:0000976">
    <property type="term" value="F:transcription cis-regulatory region binding"/>
    <property type="evidence" value="ECO:0007669"/>
    <property type="project" value="UniProtKB-ARBA"/>
</dbReference>
<dbReference type="AlphaFoldDB" id="A0AAE1MBH8"/>